<gene>
    <name evidence="4" type="ORF">CU098_001879</name>
</gene>
<dbReference type="SMART" id="SM00248">
    <property type="entry name" value="ANK"/>
    <property type="match status" value="2"/>
</dbReference>
<keyword evidence="1" id="KW-0677">Repeat</keyword>
<sequence length="119" mass="12910">MLNIFQAAYKGKLFIVQQMLDKDKGLLNAFDDDGRNPLHWAASGGHADIVDYLLKMGALINSQDKEAGWTPLLIAGNVSKIVSIYLSIIKVSAGHTDVVKLLLEKGADPSLENETSQSV</sequence>
<dbReference type="AlphaFoldDB" id="A0A367ILV3"/>
<proteinExistence type="predicted"/>
<dbReference type="Proteomes" id="UP000253551">
    <property type="component" value="Unassembled WGS sequence"/>
</dbReference>
<dbReference type="PANTHER" id="PTHR24171">
    <property type="entry name" value="ANKYRIN REPEAT DOMAIN-CONTAINING PROTEIN 39-RELATED"/>
    <property type="match status" value="1"/>
</dbReference>
<evidence type="ECO:0000256" key="1">
    <source>
        <dbReference type="ARBA" id="ARBA00022737"/>
    </source>
</evidence>
<protein>
    <submittedName>
        <fullName evidence="4">Uncharacterized protein</fullName>
    </submittedName>
</protein>
<dbReference type="PRINTS" id="PR01415">
    <property type="entry name" value="ANKYRIN"/>
</dbReference>
<name>A0A367ILV3_RHIST</name>
<dbReference type="EMBL" id="PJQM01007089">
    <property type="protein sequence ID" value="RCH78645.1"/>
    <property type="molecule type" value="Genomic_DNA"/>
</dbReference>
<dbReference type="InterPro" id="IPR002110">
    <property type="entry name" value="Ankyrin_rpt"/>
</dbReference>
<dbReference type="InterPro" id="IPR036770">
    <property type="entry name" value="Ankyrin_rpt-contain_sf"/>
</dbReference>
<dbReference type="PROSITE" id="PS50088">
    <property type="entry name" value="ANK_REPEAT"/>
    <property type="match status" value="2"/>
</dbReference>
<dbReference type="STRING" id="4846.A0A367ILV3"/>
<feature type="repeat" description="ANK" evidence="3">
    <location>
        <begin position="33"/>
        <end position="65"/>
    </location>
</feature>
<comment type="caution">
    <text evidence="4">The sequence shown here is derived from an EMBL/GenBank/DDBJ whole genome shotgun (WGS) entry which is preliminary data.</text>
</comment>
<feature type="repeat" description="ANK" evidence="3">
    <location>
        <begin position="91"/>
        <end position="114"/>
    </location>
</feature>
<dbReference type="GO" id="GO:0085020">
    <property type="term" value="P:protein K6-linked ubiquitination"/>
    <property type="evidence" value="ECO:0007669"/>
    <property type="project" value="TreeGrafter"/>
</dbReference>
<dbReference type="PANTHER" id="PTHR24171:SF8">
    <property type="entry name" value="BRCA1-ASSOCIATED RING DOMAIN PROTEIN 1"/>
    <property type="match status" value="1"/>
</dbReference>
<evidence type="ECO:0000313" key="4">
    <source>
        <dbReference type="EMBL" id="RCH78645.1"/>
    </source>
</evidence>
<dbReference type="SUPFAM" id="SSF48403">
    <property type="entry name" value="Ankyrin repeat"/>
    <property type="match status" value="1"/>
</dbReference>
<evidence type="ECO:0000256" key="2">
    <source>
        <dbReference type="ARBA" id="ARBA00023043"/>
    </source>
</evidence>
<keyword evidence="5" id="KW-1185">Reference proteome</keyword>
<organism evidence="4 5">
    <name type="scientific">Rhizopus stolonifer</name>
    <name type="common">Rhizopus nigricans</name>
    <dbReference type="NCBI Taxonomy" id="4846"/>
    <lineage>
        <taxon>Eukaryota</taxon>
        <taxon>Fungi</taxon>
        <taxon>Fungi incertae sedis</taxon>
        <taxon>Mucoromycota</taxon>
        <taxon>Mucoromycotina</taxon>
        <taxon>Mucoromycetes</taxon>
        <taxon>Mucorales</taxon>
        <taxon>Mucorineae</taxon>
        <taxon>Rhizopodaceae</taxon>
        <taxon>Rhizopus</taxon>
    </lineage>
</organism>
<accession>A0A367ILV3</accession>
<feature type="non-terminal residue" evidence="4">
    <location>
        <position position="119"/>
    </location>
</feature>
<evidence type="ECO:0000256" key="3">
    <source>
        <dbReference type="PROSITE-ProRule" id="PRU00023"/>
    </source>
</evidence>
<dbReference type="GO" id="GO:0004842">
    <property type="term" value="F:ubiquitin-protein transferase activity"/>
    <property type="evidence" value="ECO:0007669"/>
    <property type="project" value="TreeGrafter"/>
</dbReference>
<dbReference type="Gene3D" id="1.25.40.20">
    <property type="entry name" value="Ankyrin repeat-containing domain"/>
    <property type="match status" value="1"/>
</dbReference>
<dbReference type="PROSITE" id="PS50297">
    <property type="entry name" value="ANK_REP_REGION"/>
    <property type="match status" value="1"/>
</dbReference>
<dbReference type="Pfam" id="PF12796">
    <property type="entry name" value="Ank_2"/>
    <property type="match status" value="1"/>
</dbReference>
<reference evidence="4 5" key="1">
    <citation type="journal article" date="2018" name="G3 (Bethesda)">
        <title>Phylogenetic and Phylogenomic Definition of Rhizopus Species.</title>
        <authorList>
            <person name="Gryganskyi A.P."/>
            <person name="Golan J."/>
            <person name="Dolatabadi S."/>
            <person name="Mondo S."/>
            <person name="Robb S."/>
            <person name="Idnurm A."/>
            <person name="Muszewska A."/>
            <person name="Steczkiewicz K."/>
            <person name="Masonjones S."/>
            <person name="Liao H.L."/>
            <person name="Gajdeczka M.T."/>
            <person name="Anike F."/>
            <person name="Vuek A."/>
            <person name="Anishchenko I.M."/>
            <person name="Voigt K."/>
            <person name="de Hoog G.S."/>
            <person name="Smith M.E."/>
            <person name="Heitman J."/>
            <person name="Vilgalys R."/>
            <person name="Stajich J.E."/>
        </authorList>
    </citation>
    <scope>NUCLEOTIDE SEQUENCE [LARGE SCALE GENOMIC DNA]</scope>
    <source>
        <strain evidence="4 5">LSU 92-RS-03</strain>
    </source>
</reference>
<evidence type="ECO:0000313" key="5">
    <source>
        <dbReference type="Proteomes" id="UP000253551"/>
    </source>
</evidence>
<keyword evidence="2 3" id="KW-0040">ANK repeat</keyword>
<dbReference type="OrthoDB" id="539213at2759"/>